<dbReference type="RefSeq" id="WP_262568637.1">
    <property type="nucleotide sequence ID" value="NZ_JAPFCC010000001.1"/>
</dbReference>
<evidence type="ECO:0000259" key="1">
    <source>
        <dbReference type="Pfam" id="PF08388"/>
    </source>
</evidence>
<dbReference type="Proteomes" id="UP001209854">
    <property type="component" value="Unassembled WGS sequence"/>
</dbReference>
<keyword evidence="3" id="KW-1185">Reference proteome</keyword>
<evidence type="ECO:0000313" key="3">
    <source>
        <dbReference type="Proteomes" id="UP001209854"/>
    </source>
</evidence>
<protein>
    <recommendedName>
        <fullName evidence="1">Group II intron maturase-specific domain-containing protein</fullName>
    </recommendedName>
</protein>
<dbReference type="Pfam" id="PF08388">
    <property type="entry name" value="GIIM"/>
    <property type="match status" value="1"/>
</dbReference>
<accession>A0ABT3MU28</accession>
<proteinExistence type="predicted"/>
<feature type="domain" description="Group II intron maturase-specific" evidence="1">
    <location>
        <begin position="1"/>
        <end position="78"/>
    </location>
</feature>
<reference evidence="2 3" key="1">
    <citation type="submission" date="2022-10" db="EMBL/GenBank/DDBJ databases">
        <title>High-quality genome sequences of two octocoral-associated bacteria, Endozoicomonas euniceicola EF212 and Endozoicomonas gorgoniicola PS125.</title>
        <authorList>
            <person name="Chiou Y.-J."/>
            <person name="Chen Y.-H."/>
        </authorList>
    </citation>
    <scope>NUCLEOTIDE SEQUENCE [LARGE SCALE GENOMIC DNA]</scope>
    <source>
        <strain evidence="2 3">PS125</strain>
    </source>
</reference>
<dbReference type="EMBL" id="JAPFCC010000001">
    <property type="protein sequence ID" value="MCW7552872.1"/>
    <property type="molecule type" value="Genomic_DNA"/>
</dbReference>
<name>A0ABT3MU28_9GAMM</name>
<evidence type="ECO:0000313" key="2">
    <source>
        <dbReference type="EMBL" id="MCW7552872.1"/>
    </source>
</evidence>
<organism evidence="2 3">
    <name type="scientific">Endozoicomonas gorgoniicola</name>
    <dbReference type="NCBI Taxonomy" id="1234144"/>
    <lineage>
        <taxon>Bacteria</taxon>
        <taxon>Pseudomonadati</taxon>
        <taxon>Pseudomonadota</taxon>
        <taxon>Gammaproteobacteria</taxon>
        <taxon>Oceanospirillales</taxon>
        <taxon>Endozoicomonadaceae</taxon>
        <taxon>Endozoicomonas</taxon>
    </lineage>
</organism>
<comment type="caution">
    <text evidence="2">The sequence shown here is derived from an EMBL/GenBank/DDBJ whole genome shotgun (WGS) entry which is preliminary data.</text>
</comment>
<gene>
    <name evidence="2" type="ORF">NX722_09490</name>
</gene>
<dbReference type="InterPro" id="IPR013597">
    <property type="entry name" value="Mat_intron_G2"/>
</dbReference>
<sequence>MNRFKRKILKLTGRSWGVSMEYRLKKLAEYIRGWMGYFRITEYYSPIPRLDQWIRRRIRCCFIKQWRKPKTRYRNLIRLGVDHIKAASIAASSKGYYRLSKTYAAQLALNDSSLSKLGLVSLKDLWIRFHHPR</sequence>